<feature type="transmembrane region" description="Helical" evidence="2">
    <location>
        <begin position="1282"/>
        <end position="1301"/>
    </location>
</feature>
<gene>
    <name evidence="3" type="ORF">QBC34DRAFT_404699</name>
</gene>
<feature type="region of interest" description="Disordered" evidence="1">
    <location>
        <begin position="910"/>
        <end position="943"/>
    </location>
</feature>
<protein>
    <submittedName>
        <fullName evidence="3">Uncharacterized protein</fullName>
    </submittedName>
</protein>
<reference evidence="3" key="2">
    <citation type="submission" date="2023-05" db="EMBL/GenBank/DDBJ databases">
        <authorList>
            <consortium name="Lawrence Berkeley National Laboratory"/>
            <person name="Steindorff A."/>
            <person name="Hensen N."/>
            <person name="Bonometti L."/>
            <person name="Westerberg I."/>
            <person name="Brannstrom I.O."/>
            <person name="Guillou S."/>
            <person name="Cros-Aarteil S."/>
            <person name="Calhoun S."/>
            <person name="Haridas S."/>
            <person name="Kuo A."/>
            <person name="Mondo S."/>
            <person name="Pangilinan J."/>
            <person name="Riley R."/>
            <person name="Labutti K."/>
            <person name="Andreopoulos B."/>
            <person name="Lipzen A."/>
            <person name="Chen C."/>
            <person name="Yanf M."/>
            <person name="Daum C."/>
            <person name="Ng V."/>
            <person name="Clum A."/>
            <person name="Ohm R."/>
            <person name="Martin F."/>
            <person name="Silar P."/>
            <person name="Natvig D."/>
            <person name="Lalanne C."/>
            <person name="Gautier V."/>
            <person name="Ament-Velasquez S.L."/>
            <person name="Kruys A."/>
            <person name="Hutchinson M.I."/>
            <person name="Powell A.J."/>
            <person name="Barry K."/>
            <person name="Miller A.N."/>
            <person name="Grigoriev I.V."/>
            <person name="Debuchy R."/>
            <person name="Gladieux P."/>
            <person name="Thoren M.H."/>
            <person name="Johannesson H."/>
        </authorList>
    </citation>
    <scope>NUCLEOTIDE SEQUENCE</scope>
    <source>
        <strain evidence="3">PSN243</strain>
    </source>
</reference>
<evidence type="ECO:0000313" key="4">
    <source>
        <dbReference type="Proteomes" id="UP001321760"/>
    </source>
</evidence>
<proteinExistence type="predicted"/>
<organism evidence="3 4">
    <name type="scientific">Podospora aff. communis PSN243</name>
    <dbReference type="NCBI Taxonomy" id="3040156"/>
    <lineage>
        <taxon>Eukaryota</taxon>
        <taxon>Fungi</taxon>
        <taxon>Dikarya</taxon>
        <taxon>Ascomycota</taxon>
        <taxon>Pezizomycotina</taxon>
        <taxon>Sordariomycetes</taxon>
        <taxon>Sordariomycetidae</taxon>
        <taxon>Sordariales</taxon>
        <taxon>Podosporaceae</taxon>
        <taxon>Podospora</taxon>
    </lineage>
</organism>
<sequence>MMGSEPVDFEWLADLSRWQCFTTCELSRPAKSLDFGDEGFTASLTDWHELLQLTRPDSTCGVVFLRGRFPDNAASILSRAQRRDDGGSKGTFGTRLLQSHPDHPDVELGERKVQGWVNFRWPYTQYELVRRHPDTGAVLGTGTSESISFVSKGTVFQITRLKWGQGSSVSDYDAYSARGGGATARLHVGGSVRFGCPCSNTDPKTLHEDTYTISPTSSGFSCSSAKYRTRLEMGVWVNGKQLKSPHGATRSADGKWADLSSEHRIDLAVGESNYIVSTYVLRNDEEDTGRDVDTSLPPDLMDYLGVSRESANMSDRLWTALCATNYEAVEAVEFCIVGRCVEQILGVTSVPVRRPSRSRPKVPGMPETALIGNIMTYQYVDVQSMFFQIRVLVKLHFFIKTRKLEPDLLQPFCHLDRIRERYLERLEEAIRSSVTWLFMTDLKPIRLLLAVHSEVLEDDPEDTARNQRLDICIPQREAKFWDLSYNRGCYASMAGWLVFKTCPEVVTPRFIREVVLPNLPVAYEVGIDRDRRNRQPTSKSNVLHWLHFSCLLLLQDEVGWEENELPPGVNRQDLDLEQLYETQERFEKHVSRLKTSSADGWSVEHEELDRVLLLAEEMGLDRLKSKRSHSLAISRVRQTRKRIRERKRTTKFSTRPKHWMAARGLSNGPWELMCTNHEAYLRVASEVDVIPARDRLFEFLLADYSFMASWDRADANMVGRWWSIQPVAMICATLLDLKLEGKLQAAKAIDPSLENADDELAQSVPILRTDTVLVDSPSANVPTKSTAITEIALLQTIVQELRQSSEAGSSDNKTRAFDWITRRPTPTYYPAYATQSLDDTPDIYGQTQSKDVHLRRSLQHYLETHGARDLLETPGYTTSNVDCYITQEDLCLLNLFDIFQTNGFEFYSSRQRCSRPETSDGRASSTNSKTGNNGPQRGGTVSDYGAVLQSLNDSLVDVGSKHRILFAQKLSPALVGGLIYLWHPDALDSIDDHFGTMSRFTESREKSMWTTSITISHWAIRTVDEHRADPHRETHRQNGDFPPENILLLGYKSDQMHVVEERASTVVMTGHPDGYLWVCSVLSSSTDSEAIASVISKALPKVLSKFIHQQEIARCLAFLLLLGHLCEKLASEYNEVLAKLDEIMGIGDRTLLEGLEDWWGTVEAINKLKKMLWGWEALRVFNDRLSSSLSQIQRAQIAMENAVKHDALQQDIDLIQEYNSILDEFKKRQGMLVDVAEKTQLKIKQVTGLRDGISTITNVVDTQTALADNQTTIQQGNNIRTLTYITIAYLPLGFITGLFSIQHATFMDGATDWQFAVLIVLFSLGTYLLAFSLDRALVQFKGKLWPVAFRARRNPSPKDMEAIPLDTWLRRRDRGG</sequence>
<evidence type="ECO:0000313" key="3">
    <source>
        <dbReference type="EMBL" id="KAK4449712.1"/>
    </source>
</evidence>
<reference evidence="3" key="1">
    <citation type="journal article" date="2023" name="Mol. Phylogenet. Evol.">
        <title>Genome-scale phylogeny and comparative genomics of the fungal order Sordariales.</title>
        <authorList>
            <person name="Hensen N."/>
            <person name="Bonometti L."/>
            <person name="Westerberg I."/>
            <person name="Brannstrom I.O."/>
            <person name="Guillou S."/>
            <person name="Cros-Aarteil S."/>
            <person name="Calhoun S."/>
            <person name="Haridas S."/>
            <person name="Kuo A."/>
            <person name="Mondo S."/>
            <person name="Pangilinan J."/>
            <person name="Riley R."/>
            <person name="LaButti K."/>
            <person name="Andreopoulos B."/>
            <person name="Lipzen A."/>
            <person name="Chen C."/>
            <person name="Yan M."/>
            <person name="Daum C."/>
            <person name="Ng V."/>
            <person name="Clum A."/>
            <person name="Steindorff A."/>
            <person name="Ohm R.A."/>
            <person name="Martin F."/>
            <person name="Silar P."/>
            <person name="Natvig D.O."/>
            <person name="Lalanne C."/>
            <person name="Gautier V."/>
            <person name="Ament-Velasquez S.L."/>
            <person name="Kruys A."/>
            <person name="Hutchinson M.I."/>
            <person name="Powell A.J."/>
            <person name="Barry K."/>
            <person name="Miller A.N."/>
            <person name="Grigoriev I.V."/>
            <person name="Debuchy R."/>
            <person name="Gladieux P."/>
            <person name="Hiltunen Thoren M."/>
            <person name="Johannesson H."/>
        </authorList>
    </citation>
    <scope>NUCLEOTIDE SEQUENCE</scope>
    <source>
        <strain evidence="3">PSN243</strain>
    </source>
</reference>
<comment type="caution">
    <text evidence="3">The sequence shown here is derived from an EMBL/GenBank/DDBJ whole genome shotgun (WGS) entry which is preliminary data.</text>
</comment>
<keyword evidence="4" id="KW-1185">Reference proteome</keyword>
<accession>A0AAV9GP42</accession>
<keyword evidence="2" id="KW-0472">Membrane</keyword>
<dbReference type="InterPro" id="IPR002523">
    <property type="entry name" value="MgTranspt_CorA/ZnTranspt_ZntB"/>
</dbReference>
<dbReference type="Gene3D" id="1.20.58.340">
    <property type="entry name" value="Magnesium transport protein CorA, transmembrane region"/>
    <property type="match status" value="1"/>
</dbReference>
<feature type="transmembrane region" description="Helical" evidence="2">
    <location>
        <begin position="1313"/>
        <end position="1333"/>
    </location>
</feature>
<keyword evidence="2" id="KW-1133">Transmembrane helix</keyword>
<dbReference type="GO" id="GO:0016020">
    <property type="term" value="C:membrane"/>
    <property type="evidence" value="ECO:0007669"/>
    <property type="project" value="InterPro"/>
</dbReference>
<dbReference type="Pfam" id="PF01544">
    <property type="entry name" value="CorA"/>
    <property type="match status" value="1"/>
</dbReference>
<dbReference type="Proteomes" id="UP001321760">
    <property type="component" value="Unassembled WGS sequence"/>
</dbReference>
<evidence type="ECO:0000256" key="1">
    <source>
        <dbReference type="SAM" id="MobiDB-lite"/>
    </source>
</evidence>
<dbReference type="GO" id="GO:0046873">
    <property type="term" value="F:metal ion transmembrane transporter activity"/>
    <property type="evidence" value="ECO:0007669"/>
    <property type="project" value="InterPro"/>
</dbReference>
<feature type="region of interest" description="Disordered" evidence="1">
    <location>
        <begin position="78"/>
        <end position="100"/>
    </location>
</feature>
<dbReference type="EMBL" id="MU865936">
    <property type="protein sequence ID" value="KAK4449712.1"/>
    <property type="molecule type" value="Genomic_DNA"/>
</dbReference>
<keyword evidence="2" id="KW-0812">Transmembrane</keyword>
<feature type="compositionally biased region" description="Polar residues" evidence="1">
    <location>
        <begin position="921"/>
        <end position="935"/>
    </location>
</feature>
<name>A0AAV9GP42_9PEZI</name>
<evidence type="ECO:0000256" key="2">
    <source>
        <dbReference type="SAM" id="Phobius"/>
    </source>
</evidence>